<dbReference type="InterPro" id="IPR036291">
    <property type="entry name" value="NAD(P)-bd_dom_sf"/>
</dbReference>
<accession>A0AAW3SS52</accession>
<evidence type="ECO:0000313" key="3">
    <source>
        <dbReference type="Proteomes" id="UP000557749"/>
    </source>
</evidence>
<dbReference type="CDD" id="cd05266">
    <property type="entry name" value="SDR_a4"/>
    <property type="match status" value="1"/>
</dbReference>
<gene>
    <name evidence="2" type="ORF">H2Y57_01205</name>
</gene>
<comment type="caution">
    <text evidence="2">The sequence shown here is derived from an EMBL/GenBank/DDBJ whole genome shotgun (WGS) entry which is preliminary data.</text>
</comment>
<sequence>MKKVSIVGLGWLGMPLALTLNGHGYHVTGTKTTQDGVEAARMSGIECYQLSLTPKLECDADELSALLQQVDVLIVTLPASRTAEGGEGYVQAVQQLVNMARVFHVPRIIFTSSTSVYGDGSGIVRETSPLQPTTVAGKTLVSLEQWLQHLPDTSVDILRLAGLVGGDRHPGRFLAGKTNLPRGNHGVNLVHQEDVLAAILLLLKLPNGGHIYNLCAPEHPARQDFYPEQARRLRVSPPQFAPVAESDRGRIVDGQRICHELGFDYQYPNPSTMPLNEGSQN</sequence>
<dbReference type="Pfam" id="PF01370">
    <property type="entry name" value="Epimerase"/>
    <property type="match status" value="1"/>
</dbReference>
<dbReference type="Proteomes" id="UP000557749">
    <property type="component" value="Unassembled WGS sequence"/>
</dbReference>
<reference evidence="2 3" key="1">
    <citation type="submission" date="2020-07" db="EMBL/GenBank/DDBJ databases">
        <title>Characterization of Pectobacterium aroidearum strains causing soft rot on Amorphophallus konjac.</title>
        <authorList>
            <person name="Xie H."/>
        </authorList>
    </citation>
    <scope>NUCLEOTIDE SEQUENCE [LARGE SCALE GENOMIC DNA]</scope>
    <source>
        <strain evidence="2 3">MY7</strain>
    </source>
</reference>
<dbReference type="PANTHER" id="PTHR48079:SF6">
    <property type="entry name" value="NAD(P)-BINDING DOMAIN-CONTAINING PROTEIN-RELATED"/>
    <property type="match status" value="1"/>
</dbReference>
<evidence type="ECO:0000313" key="2">
    <source>
        <dbReference type="EMBL" id="MBA5202322.1"/>
    </source>
</evidence>
<organism evidence="2 3">
    <name type="scientific">Pectobacterium aroidearum</name>
    <dbReference type="NCBI Taxonomy" id="1201031"/>
    <lineage>
        <taxon>Bacteria</taxon>
        <taxon>Pseudomonadati</taxon>
        <taxon>Pseudomonadota</taxon>
        <taxon>Gammaproteobacteria</taxon>
        <taxon>Enterobacterales</taxon>
        <taxon>Pectobacteriaceae</taxon>
        <taxon>Pectobacterium</taxon>
    </lineage>
</organism>
<dbReference type="GO" id="GO:0005737">
    <property type="term" value="C:cytoplasm"/>
    <property type="evidence" value="ECO:0007669"/>
    <property type="project" value="TreeGrafter"/>
</dbReference>
<dbReference type="InterPro" id="IPR051783">
    <property type="entry name" value="NAD(P)-dependent_oxidoreduct"/>
</dbReference>
<dbReference type="Gene3D" id="3.40.50.720">
    <property type="entry name" value="NAD(P)-binding Rossmann-like Domain"/>
    <property type="match status" value="1"/>
</dbReference>
<evidence type="ECO:0000259" key="1">
    <source>
        <dbReference type="Pfam" id="PF01370"/>
    </source>
</evidence>
<dbReference type="PANTHER" id="PTHR48079">
    <property type="entry name" value="PROTEIN YEEZ"/>
    <property type="match status" value="1"/>
</dbReference>
<dbReference type="InterPro" id="IPR001509">
    <property type="entry name" value="Epimerase_deHydtase"/>
</dbReference>
<dbReference type="GO" id="GO:0004029">
    <property type="term" value="F:aldehyde dehydrogenase (NAD+) activity"/>
    <property type="evidence" value="ECO:0007669"/>
    <property type="project" value="TreeGrafter"/>
</dbReference>
<dbReference type="SUPFAM" id="SSF51735">
    <property type="entry name" value="NAD(P)-binding Rossmann-fold domains"/>
    <property type="match status" value="1"/>
</dbReference>
<dbReference type="AlphaFoldDB" id="A0AAW3SS52"/>
<name>A0AAW3SS52_9GAMM</name>
<dbReference type="EMBL" id="JACERJ010000001">
    <property type="protein sequence ID" value="MBA5202322.1"/>
    <property type="molecule type" value="Genomic_DNA"/>
</dbReference>
<protein>
    <submittedName>
        <fullName evidence="2">SDR family oxidoreductase</fullName>
    </submittedName>
</protein>
<dbReference type="RefSeq" id="WP_181844281.1">
    <property type="nucleotide sequence ID" value="NZ_JACERJ010000001.1"/>
</dbReference>
<feature type="domain" description="NAD-dependent epimerase/dehydratase" evidence="1">
    <location>
        <begin position="8"/>
        <end position="215"/>
    </location>
</feature>
<proteinExistence type="predicted"/>